<sequence>MGSDYIVYAIPVFFLLIGIEYVVSKVRRQPLYEIKDYVSNLSSGALEQLCTAPLQVLLLWGYHSLYQHAALMTINPRSAMAWFVLWLSVDFLYYWYHRATHRVTLLWMGHSVHHQSEHYNLSVALRQGVVQTLFSPFIYLPLALIGFPTWMFVTVSSAITLYQFWIHTQTIGHLGWFEKWFNTPSHHRVHHGRNPQYIDKNYAGSLIIWDKLFNTFEPERESPDYGVTEPLQTWNSFYANINVAMDMIYYGQFLKKFSQRLALFIQPPEKIVSLLGTRRFNQVKRESRRYQGPVPVLYLLVNAMALVIGFTAFLAGIREASARVILLHVFSLITIYLLARVCNGARTIHWPELARALVLSALLFAIKVPVLIALLSSAVFFGVNERLFANHGLPFDSLPKPLQDENRLTVD</sequence>
<proteinExistence type="predicted"/>
<evidence type="ECO:0000259" key="8">
    <source>
        <dbReference type="Pfam" id="PF04116"/>
    </source>
</evidence>
<dbReference type="InterPro" id="IPR051689">
    <property type="entry name" value="Sterol_desaturase/TMEM195"/>
</dbReference>
<dbReference type="RefSeq" id="WP_065235744.1">
    <property type="nucleotide sequence ID" value="NZ_CAAAIN010000002.1"/>
</dbReference>
<evidence type="ECO:0000256" key="6">
    <source>
        <dbReference type="ARBA" id="ARBA00023136"/>
    </source>
</evidence>
<feature type="transmembrane region" description="Helical" evidence="7">
    <location>
        <begin position="6"/>
        <end position="23"/>
    </location>
</feature>
<feature type="transmembrane region" description="Helical" evidence="7">
    <location>
        <begin position="320"/>
        <end position="339"/>
    </location>
</feature>
<dbReference type="STRING" id="458.Lrub_2045"/>
<keyword evidence="6 7" id="KW-0472">Membrane</keyword>
<reference evidence="9 10" key="1">
    <citation type="submission" date="2015-11" db="EMBL/GenBank/DDBJ databases">
        <title>Genomic analysis of 38 Legionella species identifies large and diverse effector repertoires.</title>
        <authorList>
            <person name="Burstein D."/>
            <person name="Amaro F."/>
            <person name="Zusman T."/>
            <person name="Lifshitz Z."/>
            <person name="Cohen O."/>
            <person name="Gilbert J.A."/>
            <person name="Pupko T."/>
            <person name="Shuman H.A."/>
            <person name="Segal G."/>
        </authorList>
    </citation>
    <scope>NUCLEOTIDE SEQUENCE [LARGE SCALE GENOMIC DNA]</scope>
    <source>
        <strain evidence="9 10">WA-270A-C2</strain>
    </source>
</reference>
<dbReference type="InterPro" id="IPR006694">
    <property type="entry name" value="Fatty_acid_hydroxylase"/>
</dbReference>
<dbReference type="PANTHER" id="PTHR21624">
    <property type="entry name" value="STEROL DESATURASE-RELATED PROTEIN"/>
    <property type="match status" value="1"/>
</dbReference>
<protein>
    <submittedName>
        <fullName evidence="9">Sterol desaturase-related protein</fullName>
    </submittedName>
</protein>
<feature type="transmembrane region" description="Helical" evidence="7">
    <location>
        <begin position="359"/>
        <end position="383"/>
    </location>
</feature>
<evidence type="ECO:0000313" key="9">
    <source>
        <dbReference type="EMBL" id="KTD47123.1"/>
    </source>
</evidence>
<feature type="transmembrane region" description="Helical" evidence="7">
    <location>
        <begin position="138"/>
        <end position="162"/>
    </location>
</feature>
<dbReference type="OrthoDB" id="9770329at2"/>
<dbReference type="PANTHER" id="PTHR21624:SF1">
    <property type="entry name" value="ALKYLGLYCEROL MONOOXYGENASE"/>
    <property type="match status" value="1"/>
</dbReference>
<comment type="subcellular location">
    <subcellularLocation>
        <location evidence="1">Endomembrane system</location>
        <topology evidence="1">Multi-pass membrane protein</topology>
    </subcellularLocation>
</comment>
<evidence type="ECO:0000256" key="2">
    <source>
        <dbReference type="ARBA" id="ARBA00022692"/>
    </source>
</evidence>
<accession>A0A0W0XS25</accession>
<dbReference type="GO" id="GO:0006643">
    <property type="term" value="P:membrane lipid metabolic process"/>
    <property type="evidence" value="ECO:0007669"/>
    <property type="project" value="TreeGrafter"/>
</dbReference>
<keyword evidence="10" id="KW-1185">Reference proteome</keyword>
<dbReference type="GO" id="GO:0016020">
    <property type="term" value="C:membrane"/>
    <property type="evidence" value="ECO:0007669"/>
    <property type="project" value="GOC"/>
</dbReference>
<evidence type="ECO:0000256" key="4">
    <source>
        <dbReference type="ARBA" id="ARBA00023002"/>
    </source>
</evidence>
<name>A0A0W0XS25_9GAMM</name>
<organism evidence="9 10">
    <name type="scientific">Legionella rubrilucens</name>
    <dbReference type="NCBI Taxonomy" id="458"/>
    <lineage>
        <taxon>Bacteria</taxon>
        <taxon>Pseudomonadati</taxon>
        <taxon>Pseudomonadota</taxon>
        <taxon>Gammaproteobacteria</taxon>
        <taxon>Legionellales</taxon>
        <taxon>Legionellaceae</taxon>
        <taxon>Legionella</taxon>
    </lineage>
</organism>
<feature type="transmembrane region" description="Helical" evidence="7">
    <location>
        <begin position="79"/>
        <end position="96"/>
    </location>
</feature>
<dbReference type="AlphaFoldDB" id="A0A0W0XS25"/>
<feature type="domain" description="Fatty acid hydroxylase" evidence="8">
    <location>
        <begin position="82"/>
        <end position="215"/>
    </location>
</feature>
<evidence type="ECO:0000256" key="1">
    <source>
        <dbReference type="ARBA" id="ARBA00004127"/>
    </source>
</evidence>
<keyword evidence="5" id="KW-0443">Lipid metabolism</keyword>
<gene>
    <name evidence="9" type="ORF">Lrub_2045</name>
</gene>
<evidence type="ECO:0000256" key="3">
    <source>
        <dbReference type="ARBA" id="ARBA00022989"/>
    </source>
</evidence>
<evidence type="ECO:0000313" key="10">
    <source>
        <dbReference type="Proteomes" id="UP000054608"/>
    </source>
</evidence>
<dbReference type="GO" id="GO:0008610">
    <property type="term" value="P:lipid biosynthetic process"/>
    <property type="evidence" value="ECO:0007669"/>
    <property type="project" value="InterPro"/>
</dbReference>
<evidence type="ECO:0000256" key="5">
    <source>
        <dbReference type="ARBA" id="ARBA00023098"/>
    </source>
</evidence>
<keyword evidence="4" id="KW-0560">Oxidoreductase</keyword>
<dbReference type="Pfam" id="PF04116">
    <property type="entry name" value="FA_hydroxylase"/>
    <property type="match status" value="1"/>
</dbReference>
<comment type="caution">
    <text evidence="9">The sequence shown here is derived from an EMBL/GenBank/DDBJ whole genome shotgun (WGS) entry which is preliminary data.</text>
</comment>
<dbReference type="EMBL" id="LNYT01000020">
    <property type="protein sequence ID" value="KTD47123.1"/>
    <property type="molecule type" value="Genomic_DNA"/>
</dbReference>
<dbReference type="GO" id="GO:0005506">
    <property type="term" value="F:iron ion binding"/>
    <property type="evidence" value="ECO:0007669"/>
    <property type="project" value="InterPro"/>
</dbReference>
<evidence type="ECO:0000256" key="7">
    <source>
        <dbReference type="SAM" id="Phobius"/>
    </source>
</evidence>
<dbReference type="GO" id="GO:0050479">
    <property type="term" value="F:glyceryl-ether monooxygenase activity"/>
    <property type="evidence" value="ECO:0007669"/>
    <property type="project" value="TreeGrafter"/>
</dbReference>
<dbReference type="GO" id="GO:0012505">
    <property type="term" value="C:endomembrane system"/>
    <property type="evidence" value="ECO:0007669"/>
    <property type="project" value="UniProtKB-SubCell"/>
</dbReference>
<dbReference type="PATRIC" id="fig|458.5.peg.2134"/>
<keyword evidence="2 7" id="KW-0812">Transmembrane</keyword>
<feature type="transmembrane region" description="Helical" evidence="7">
    <location>
        <begin position="294"/>
        <end position="314"/>
    </location>
</feature>
<dbReference type="Proteomes" id="UP000054608">
    <property type="component" value="Unassembled WGS sequence"/>
</dbReference>
<keyword evidence="3 7" id="KW-1133">Transmembrane helix</keyword>